<proteinExistence type="predicted"/>
<dbReference type="GeneID" id="55624509"/>
<reference evidence="1 2" key="1">
    <citation type="submission" date="2019-10" db="EMBL/GenBank/DDBJ databases">
        <authorList>
            <person name="Garlena R.A."/>
            <person name="Russell D.A."/>
            <person name="Pope W.H."/>
            <person name="Jacobs-Sera D."/>
            <person name="Hatfull G.F."/>
        </authorList>
    </citation>
    <scope>NUCLEOTIDE SEQUENCE [LARGE SCALE GENOMIC DNA]</scope>
</reference>
<dbReference type="RefSeq" id="YP_009853823.1">
    <property type="nucleotide sequence ID" value="NC_048824.1"/>
</dbReference>
<sequence>MSSEITITLPLSVFGDASVDEVIKGIKERESAMRVVNELKGAVERQRTAMSNLIQSLNQIIESDLEPFSKFQQLRQLQTEANNFMRGSI</sequence>
<evidence type="ECO:0000313" key="1">
    <source>
        <dbReference type="EMBL" id="QGJ90110.1"/>
    </source>
</evidence>
<dbReference type="KEGG" id="vg:55624509"/>
<dbReference type="Proteomes" id="UP000423609">
    <property type="component" value="Segment"/>
</dbReference>
<organism evidence="1 2">
    <name type="scientific">Mycobacterium phage Indlulamithi</name>
    <dbReference type="NCBI Taxonomy" id="2656582"/>
    <lineage>
        <taxon>Viruses</taxon>
        <taxon>Duplodnaviria</taxon>
        <taxon>Heunggongvirae</taxon>
        <taxon>Uroviricota</taxon>
        <taxon>Caudoviricetes</taxon>
        <taxon>Indlulamithivirus</taxon>
        <taxon>Indlulamithivirus indlulamithi</taxon>
    </lineage>
</organism>
<keyword evidence="2" id="KW-1185">Reference proteome</keyword>
<name>A0A649VCM9_9CAUD</name>
<accession>A0A649VCM9</accession>
<gene>
    <name evidence="1" type="primary">72</name>
    <name evidence="1" type="ORF">PBI_INDLULAMITHI_72</name>
</gene>
<evidence type="ECO:0000313" key="2">
    <source>
        <dbReference type="Proteomes" id="UP000423609"/>
    </source>
</evidence>
<dbReference type="EMBL" id="MN585993">
    <property type="protein sequence ID" value="QGJ90110.1"/>
    <property type="molecule type" value="Genomic_DNA"/>
</dbReference>
<protein>
    <submittedName>
        <fullName evidence="1">Uncharacterized protein</fullName>
    </submittedName>
</protein>